<dbReference type="eggNOG" id="COG3023">
    <property type="taxonomic scope" value="Bacteria"/>
</dbReference>
<evidence type="ECO:0000313" key="17">
    <source>
        <dbReference type="Proteomes" id="UP000231878"/>
    </source>
</evidence>
<accession>A0A069BB56</accession>
<keyword evidence="9" id="KW-0862">Zinc</keyword>
<dbReference type="Gene3D" id="3.40.80.10">
    <property type="entry name" value="Peptidoglycan recognition protein-like"/>
    <property type="match status" value="1"/>
</dbReference>
<dbReference type="KEGG" id="but:X994_3158"/>
<dbReference type="GO" id="GO:0009254">
    <property type="term" value="P:peptidoglycan turnover"/>
    <property type="evidence" value="ECO:0007669"/>
    <property type="project" value="TreeGrafter"/>
</dbReference>
<evidence type="ECO:0000256" key="8">
    <source>
        <dbReference type="ARBA" id="ARBA00022801"/>
    </source>
</evidence>
<keyword evidence="6" id="KW-0963">Cytoplasm</keyword>
<evidence type="ECO:0000313" key="14">
    <source>
        <dbReference type="EMBL" id="KGX06882.1"/>
    </source>
</evidence>
<dbReference type="OMA" id="PFTDAQY"/>
<comment type="similarity">
    <text evidence="4">Belongs to the N-acetylmuramoyl-L-alanine amidase 2 family.</text>
</comment>
<dbReference type="GO" id="GO:0009253">
    <property type="term" value="P:peptidoglycan catabolic process"/>
    <property type="evidence" value="ECO:0007669"/>
    <property type="project" value="InterPro"/>
</dbReference>
<dbReference type="SUPFAM" id="SSF55846">
    <property type="entry name" value="N-acetylmuramoyl-L-alanine amidase-like"/>
    <property type="match status" value="1"/>
</dbReference>
<evidence type="ECO:0000256" key="12">
    <source>
        <dbReference type="ARBA" id="ARBA00042615"/>
    </source>
</evidence>
<gene>
    <name evidence="15" type="ORF">CWD88_20315</name>
    <name evidence="14" type="ORF">Y036_2475</name>
</gene>
<feature type="domain" description="N-acetylmuramoyl-L-alanine amidase" evidence="13">
    <location>
        <begin position="23"/>
        <end position="172"/>
    </location>
</feature>
<evidence type="ECO:0000259" key="13">
    <source>
        <dbReference type="SMART" id="SM00644"/>
    </source>
</evidence>
<protein>
    <recommendedName>
        <fullName evidence="11">1,6-anhydro-N-acetylmuramyl-L-alanine amidase AmpD</fullName>
        <ecNumber evidence="5">3.5.1.28</ecNumber>
    </recommendedName>
    <alternativeName>
        <fullName evidence="12">N-acetylmuramoyl-L-alanine amidase</fullName>
    </alternativeName>
</protein>
<comment type="catalytic activity">
    <reaction evidence="1">
        <text>Hydrolyzes the link between N-acetylmuramoyl residues and L-amino acid residues in certain cell-wall glycopeptides.</text>
        <dbReference type="EC" id="3.5.1.28"/>
    </reaction>
</comment>
<dbReference type="OrthoDB" id="9794842at2"/>
<dbReference type="InterPro" id="IPR051206">
    <property type="entry name" value="NAMLAA_amidase_2"/>
</dbReference>
<evidence type="ECO:0000256" key="6">
    <source>
        <dbReference type="ARBA" id="ARBA00022490"/>
    </source>
</evidence>
<organism evidence="14 16">
    <name type="scientific">Burkholderia pseudomallei</name>
    <name type="common">Pseudomonas pseudomallei</name>
    <dbReference type="NCBI Taxonomy" id="28450"/>
    <lineage>
        <taxon>Bacteria</taxon>
        <taxon>Pseudomonadati</taxon>
        <taxon>Pseudomonadota</taxon>
        <taxon>Betaproteobacteria</taxon>
        <taxon>Burkholderiales</taxon>
        <taxon>Burkholderiaceae</taxon>
        <taxon>Burkholderia</taxon>
        <taxon>pseudomallei group</taxon>
    </lineage>
</organism>
<evidence type="ECO:0000256" key="5">
    <source>
        <dbReference type="ARBA" id="ARBA00011901"/>
    </source>
</evidence>
<evidence type="ECO:0000256" key="10">
    <source>
        <dbReference type="ARBA" id="ARBA00023316"/>
    </source>
</evidence>
<evidence type="ECO:0000256" key="3">
    <source>
        <dbReference type="ARBA" id="ARBA00004496"/>
    </source>
</evidence>
<dbReference type="EMBL" id="PHRB01000021">
    <property type="protein sequence ID" value="PJO64386.1"/>
    <property type="molecule type" value="Genomic_DNA"/>
</dbReference>
<dbReference type="EC" id="3.5.1.28" evidence="5"/>
<evidence type="ECO:0000256" key="2">
    <source>
        <dbReference type="ARBA" id="ARBA00001947"/>
    </source>
</evidence>
<dbReference type="Proteomes" id="UP000231878">
    <property type="component" value="Unassembled WGS sequence"/>
</dbReference>
<dbReference type="Proteomes" id="UP000030475">
    <property type="component" value="Unassembled WGS sequence"/>
</dbReference>
<dbReference type="InterPro" id="IPR036505">
    <property type="entry name" value="Amidase/PGRP_sf"/>
</dbReference>
<dbReference type="Pfam" id="PF01510">
    <property type="entry name" value="Amidase_2"/>
    <property type="match status" value="1"/>
</dbReference>
<dbReference type="SMR" id="A0A069BB56"/>
<dbReference type="PANTHER" id="PTHR30417:SF4">
    <property type="entry name" value="1,6-ANHYDRO-N-ACETYLMURAMYL-L-ALANINE AMIDASE AMPD"/>
    <property type="match status" value="1"/>
</dbReference>
<keyword evidence="8" id="KW-0378">Hydrolase</keyword>
<comment type="subcellular location">
    <subcellularLocation>
        <location evidence="3">Cytoplasm</location>
    </subcellularLocation>
</comment>
<proteinExistence type="inferred from homology"/>
<dbReference type="CDD" id="cd06583">
    <property type="entry name" value="PGRP"/>
    <property type="match status" value="1"/>
</dbReference>
<keyword evidence="10" id="KW-0961">Cell wall biogenesis/degradation</keyword>
<name>A0A069BB56_BURPE</name>
<dbReference type="GO" id="GO:0008745">
    <property type="term" value="F:N-acetylmuramoyl-L-alanine amidase activity"/>
    <property type="evidence" value="ECO:0007669"/>
    <property type="project" value="UniProtKB-EC"/>
</dbReference>
<dbReference type="EMBL" id="JQIM01000010">
    <property type="protein sequence ID" value="KGX06882.1"/>
    <property type="molecule type" value="Genomic_DNA"/>
</dbReference>
<dbReference type="RefSeq" id="WP_004194313.1">
    <property type="nucleotide sequence ID" value="NZ_AP028071.1"/>
</dbReference>
<dbReference type="InterPro" id="IPR002502">
    <property type="entry name" value="Amidase_domain"/>
</dbReference>
<reference evidence="14 16" key="1">
    <citation type="submission" date="2014-08" db="EMBL/GenBank/DDBJ databases">
        <authorList>
            <person name="Bunnell A."/>
            <person name="Chain P.S."/>
            <person name="Chertkov O."/>
            <person name="Currie B.J."/>
            <person name="Daligault H.E."/>
            <person name="Davenport K.W."/>
            <person name="Davis C."/>
            <person name="Gleasner C.D."/>
            <person name="Johnson S.L."/>
            <person name="Kaestli M."/>
            <person name="Koren S."/>
            <person name="Kunde Y.A."/>
            <person name="Mayo M."/>
            <person name="McMurry K.K."/>
            <person name="Price E.P."/>
            <person name="Reitenga K.G."/>
            <person name="Robison R."/>
            <person name="Rosovitz M.J."/>
            <person name="Sarovich D.S."/>
            <person name="Teshima H."/>
        </authorList>
    </citation>
    <scope>NUCLEOTIDE SEQUENCE [LARGE SCALE GENOMIC DNA]</scope>
    <source>
        <strain evidence="14 16">MSHR44</strain>
    </source>
</reference>
<dbReference type="AlphaFoldDB" id="A0A069BB56"/>
<dbReference type="GO" id="GO:0046872">
    <property type="term" value="F:metal ion binding"/>
    <property type="evidence" value="ECO:0007669"/>
    <property type="project" value="UniProtKB-KW"/>
</dbReference>
<dbReference type="NCBIfam" id="NF008758">
    <property type="entry name" value="PRK11789.1"/>
    <property type="match status" value="1"/>
</dbReference>
<evidence type="ECO:0000256" key="7">
    <source>
        <dbReference type="ARBA" id="ARBA00022723"/>
    </source>
</evidence>
<reference evidence="15 17" key="2">
    <citation type="submission" date="2017-11" db="EMBL/GenBank/DDBJ databases">
        <title>Molecular characterization of Burkholderia pseudomallei and closely related isolates from Vietnam.</title>
        <authorList>
            <person name="Ustinov D.V."/>
            <person name="Antonov A.S."/>
            <person name="Avdusheva E.F."/>
            <person name="Shpak I.M."/>
            <person name="Zakharova I.B."/>
            <person name="Thi L.A."/>
            <person name="Teteryatnikova N."/>
            <person name="Lopasteyskaya Y.A."/>
            <person name="Kuzyutina J.A."/>
            <person name="Ngo T.N."/>
            <person name="Victorov D.V."/>
        </authorList>
    </citation>
    <scope>NUCLEOTIDE SEQUENCE [LARGE SCALE GENOMIC DNA]</scope>
    <source>
        <strain evidence="15 17">V1512</strain>
    </source>
</reference>
<evidence type="ECO:0000313" key="16">
    <source>
        <dbReference type="Proteomes" id="UP000030475"/>
    </source>
</evidence>
<comment type="cofactor">
    <cofactor evidence="2">
        <name>Zn(2+)</name>
        <dbReference type="ChEBI" id="CHEBI:29105"/>
    </cofactor>
</comment>
<dbReference type="GeneID" id="93061593"/>
<dbReference type="PANTHER" id="PTHR30417">
    <property type="entry name" value="N-ACETYLMURAMOYL-L-ALANINE AMIDASE AMID"/>
    <property type="match status" value="1"/>
</dbReference>
<dbReference type="GO" id="GO:0071555">
    <property type="term" value="P:cell wall organization"/>
    <property type="evidence" value="ECO:0007669"/>
    <property type="project" value="UniProtKB-KW"/>
</dbReference>
<evidence type="ECO:0000256" key="9">
    <source>
        <dbReference type="ARBA" id="ARBA00022833"/>
    </source>
</evidence>
<evidence type="ECO:0000256" key="1">
    <source>
        <dbReference type="ARBA" id="ARBA00001561"/>
    </source>
</evidence>
<evidence type="ECO:0000313" key="15">
    <source>
        <dbReference type="EMBL" id="PJO64386.1"/>
    </source>
</evidence>
<dbReference type="SMART" id="SM00644">
    <property type="entry name" value="Ami_2"/>
    <property type="match status" value="1"/>
</dbReference>
<sequence>MSEAGRFAVGADGWVDGARREPSPNFEARPDGAAISLVVIHNISLPPGEFGGDAIVALFQNRLDCDAHPYYAAHLRGVRVSAHFLVRRDGALIQFVSCDARAWHAGASSFFGRERCNDFSIGIELEGADDVAFDARQYATLAALARALAARYPIDAFAGHEHVAPGRKTDPGPHFDWQRFADDGGFPPRYFPYRKH</sequence>
<dbReference type="GO" id="GO:0005737">
    <property type="term" value="C:cytoplasm"/>
    <property type="evidence" value="ECO:0007669"/>
    <property type="project" value="UniProtKB-SubCell"/>
</dbReference>
<evidence type="ECO:0000256" key="11">
    <source>
        <dbReference type="ARBA" id="ARBA00039257"/>
    </source>
</evidence>
<keyword evidence="7" id="KW-0479">Metal-binding</keyword>
<evidence type="ECO:0000256" key="4">
    <source>
        <dbReference type="ARBA" id="ARBA00007553"/>
    </source>
</evidence>
<comment type="caution">
    <text evidence="14">The sequence shown here is derived from an EMBL/GenBank/DDBJ whole genome shotgun (WGS) entry which is preliminary data.</text>
</comment>